<dbReference type="Gene3D" id="4.10.240.10">
    <property type="entry name" value="Zn(2)-C6 fungal-type DNA-binding domain"/>
    <property type="match status" value="1"/>
</dbReference>
<feature type="domain" description="Zn(2)-C6 fungal-type" evidence="7">
    <location>
        <begin position="17"/>
        <end position="48"/>
    </location>
</feature>
<dbReference type="SMART" id="SM00906">
    <property type="entry name" value="Fungal_trans"/>
    <property type="match status" value="1"/>
</dbReference>
<feature type="region of interest" description="Disordered" evidence="5">
    <location>
        <begin position="373"/>
        <end position="397"/>
    </location>
</feature>
<dbReference type="GO" id="GO:0000981">
    <property type="term" value="F:DNA-binding transcription factor activity, RNA polymerase II-specific"/>
    <property type="evidence" value="ECO:0007669"/>
    <property type="project" value="InterPro"/>
</dbReference>
<evidence type="ECO:0000256" key="3">
    <source>
        <dbReference type="ARBA" id="ARBA00023163"/>
    </source>
</evidence>
<reference evidence="8" key="1">
    <citation type="journal article" date="2021" name="Nat. Commun.">
        <title>Genetic determinants of endophytism in the Arabidopsis root mycobiome.</title>
        <authorList>
            <person name="Mesny F."/>
            <person name="Miyauchi S."/>
            <person name="Thiergart T."/>
            <person name="Pickel B."/>
            <person name="Atanasova L."/>
            <person name="Karlsson M."/>
            <person name="Huettel B."/>
            <person name="Barry K.W."/>
            <person name="Haridas S."/>
            <person name="Chen C."/>
            <person name="Bauer D."/>
            <person name="Andreopoulos W."/>
            <person name="Pangilinan J."/>
            <person name="LaButti K."/>
            <person name="Riley R."/>
            <person name="Lipzen A."/>
            <person name="Clum A."/>
            <person name="Drula E."/>
            <person name="Henrissat B."/>
            <person name="Kohler A."/>
            <person name="Grigoriev I.V."/>
            <person name="Martin F.M."/>
            <person name="Hacquard S."/>
        </authorList>
    </citation>
    <scope>NUCLEOTIDE SEQUENCE</scope>
    <source>
        <strain evidence="8">MPI-SDFR-AT-0117</strain>
    </source>
</reference>
<sequence>MPRPKVRPEDRQRAVRACVPCKNSKKRCDARMPCSNCSRRECEASCIYELDPFSRHRSSETRRSNHVVTDRRRRGPLTAGGSDNITYEDPMSANARHAPHTPDSTLAACSDVTPGVPSSPQSSIVHAEGSTRMTTGSKGEKVNMGDSASLSFLHFLRRTLLHYMGPSPFTDNRRANVMLEAVIPLKTSDNVPDGSPESQLDTEEKRDYLMRFFTATTGLIYLYSPTQLSEMLDERETRSNGSDGPESYTLRDAVIDLAISIGGQCCDTTPKSLYHAQRHFECGQKLAFEGMLLDPSLDIICLFLLMSVYMLGTCKRNGAFMYLGVAARTAHALGLHAPESYQHLDPGEQRFRSQVWKSLRILDIAIGSVLSRPPASSPRGPLRDMFTPSASTQEPDSPEYLSMNASFEVCTILEEIMDHLDHKRDVNITSIEEFLTRLRRWSQSLPASVRTSAVTWPLPPEKKRQALGNFAVSCFYYFSVILITRPILISYLLMKLKLLNPSTATSAPCLASSPEAEQIAQVCVDAAILMAETARRAQSAGLLIQNMCLLKAWLFSASLVLGFSVFVDASSSASTTSFDAEAALHGSINVIKELARTSPQAHHYLDVLTEFLGAIKQHRERLVPPRRRSSGQYLSQIFVLDQEKPPGESEMESLPTASLNVPEFSADTSSAGLWMLQQAAEATQDMSDLWRLPESQAGCNEPGLTGSIAASVSMPMGTFDLDWGSVSVQVTESSLFDMDPFMNMMDQC</sequence>
<evidence type="ECO:0000256" key="5">
    <source>
        <dbReference type="SAM" id="MobiDB-lite"/>
    </source>
</evidence>
<evidence type="ECO:0000256" key="6">
    <source>
        <dbReference type="SAM" id="Phobius"/>
    </source>
</evidence>
<gene>
    <name evidence="8" type="ORF">F5X68DRAFT_243879</name>
</gene>
<dbReference type="PANTHER" id="PTHR47424">
    <property type="entry name" value="REGULATORY PROTEIN GAL4"/>
    <property type="match status" value="1"/>
</dbReference>
<evidence type="ECO:0000256" key="4">
    <source>
        <dbReference type="ARBA" id="ARBA00023242"/>
    </source>
</evidence>
<dbReference type="PANTHER" id="PTHR47424:SF9">
    <property type="entry name" value="TAH-2"/>
    <property type="match status" value="1"/>
</dbReference>
<keyword evidence="4" id="KW-0539">Nucleus</keyword>
<dbReference type="SUPFAM" id="SSF57701">
    <property type="entry name" value="Zn2/Cys6 DNA-binding domain"/>
    <property type="match status" value="1"/>
</dbReference>
<keyword evidence="6" id="KW-1133">Transmembrane helix</keyword>
<keyword evidence="6" id="KW-0812">Transmembrane</keyword>
<dbReference type="Proteomes" id="UP000770015">
    <property type="component" value="Unassembled WGS sequence"/>
</dbReference>
<evidence type="ECO:0000313" key="9">
    <source>
        <dbReference type="Proteomes" id="UP000770015"/>
    </source>
</evidence>
<dbReference type="InterPro" id="IPR007219">
    <property type="entry name" value="XnlR_reg_dom"/>
</dbReference>
<evidence type="ECO:0000259" key="7">
    <source>
        <dbReference type="PROSITE" id="PS50048"/>
    </source>
</evidence>
<dbReference type="InterPro" id="IPR051127">
    <property type="entry name" value="Fungal_SecMet_Regulators"/>
</dbReference>
<dbReference type="InterPro" id="IPR036864">
    <property type="entry name" value="Zn2-C6_fun-type_DNA-bd_sf"/>
</dbReference>
<dbReference type="GO" id="GO:0006351">
    <property type="term" value="P:DNA-templated transcription"/>
    <property type="evidence" value="ECO:0007669"/>
    <property type="project" value="InterPro"/>
</dbReference>
<dbReference type="EMBL" id="JAGSXJ010000002">
    <property type="protein sequence ID" value="KAH6695328.1"/>
    <property type="molecule type" value="Genomic_DNA"/>
</dbReference>
<feature type="region of interest" description="Disordered" evidence="5">
    <location>
        <begin position="111"/>
        <end position="142"/>
    </location>
</feature>
<dbReference type="GO" id="GO:0008270">
    <property type="term" value="F:zinc ion binding"/>
    <property type="evidence" value="ECO:0007669"/>
    <property type="project" value="InterPro"/>
</dbReference>
<protein>
    <recommendedName>
        <fullName evidence="7">Zn(2)-C6 fungal-type domain-containing protein</fullName>
    </recommendedName>
</protein>
<dbReference type="GO" id="GO:0000435">
    <property type="term" value="P:positive regulation of transcription from RNA polymerase II promoter by galactose"/>
    <property type="evidence" value="ECO:0007669"/>
    <property type="project" value="TreeGrafter"/>
</dbReference>
<dbReference type="PROSITE" id="PS50048">
    <property type="entry name" value="ZN2_CY6_FUNGAL_2"/>
    <property type="match status" value="1"/>
</dbReference>
<evidence type="ECO:0000313" key="8">
    <source>
        <dbReference type="EMBL" id="KAH6695328.1"/>
    </source>
</evidence>
<dbReference type="Pfam" id="PF00172">
    <property type="entry name" value="Zn_clus"/>
    <property type="match status" value="1"/>
</dbReference>
<dbReference type="SMART" id="SM00066">
    <property type="entry name" value="GAL4"/>
    <property type="match status" value="1"/>
</dbReference>
<feature type="region of interest" description="Disordered" evidence="5">
    <location>
        <begin position="55"/>
        <end position="88"/>
    </location>
</feature>
<keyword evidence="6" id="KW-0472">Membrane</keyword>
<evidence type="ECO:0000256" key="2">
    <source>
        <dbReference type="ARBA" id="ARBA00023015"/>
    </source>
</evidence>
<accession>A0A9P9AHC0</accession>
<keyword evidence="1" id="KW-0479">Metal-binding</keyword>
<dbReference type="OrthoDB" id="4064873at2759"/>
<dbReference type="PROSITE" id="PS00463">
    <property type="entry name" value="ZN2_CY6_FUNGAL_1"/>
    <property type="match status" value="1"/>
</dbReference>
<name>A0A9P9AHC0_9PEZI</name>
<keyword evidence="9" id="KW-1185">Reference proteome</keyword>
<keyword evidence="2" id="KW-0805">Transcription regulation</keyword>
<dbReference type="InterPro" id="IPR001138">
    <property type="entry name" value="Zn2Cys6_DnaBD"/>
</dbReference>
<dbReference type="CDD" id="cd12148">
    <property type="entry name" value="fungal_TF_MHR"/>
    <property type="match status" value="1"/>
</dbReference>
<evidence type="ECO:0000256" key="1">
    <source>
        <dbReference type="ARBA" id="ARBA00022723"/>
    </source>
</evidence>
<dbReference type="AlphaFoldDB" id="A0A9P9AHC0"/>
<dbReference type="Pfam" id="PF04082">
    <property type="entry name" value="Fungal_trans"/>
    <property type="match status" value="1"/>
</dbReference>
<dbReference type="CDD" id="cd00067">
    <property type="entry name" value="GAL4"/>
    <property type="match status" value="1"/>
</dbReference>
<dbReference type="GO" id="GO:0000978">
    <property type="term" value="F:RNA polymerase II cis-regulatory region sequence-specific DNA binding"/>
    <property type="evidence" value="ECO:0007669"/>
    <property type="project" value="TreeGrafter"/>
</dbReference>
<keyword evidence="3" id="KW-0804">Transcription</keyword>
<comment type="caution">
    <text evidence="8">The sequence shown here is derived from an EMBL/GenBank/DDBJ whole genome shotgun (WGS) entry which is preliminary data.</text>
</comment>
<proteinExistence type="predicted"/>
<dbReference type="GO" id="GO:0005634">
    <property type="term" value="C:nucleus"/>
    <property type="evidence" value="ECO:0007669"/>
    <property type="project" value="TreeGrafter"/>
</dbReference>
<feature type="transmembrane region" description="Helical" evidence="6">
    <location>
        <begin position="475"/>
        <end position="494"/>
    </location>
</feature>
<organism evidence="8 9">
    <name type="scientific">Plectosphaerella plurivora</name>
    <dbReference type="NCBI Taxonomy" id="936078"/>
    <lineage>
        <taxon>Eukaryota</taxon>
        <taxon>Fungi</taxon>
        <taxon>Dikarya</taxon>
        <taxon>Ascomycota</taxon>
        <taxon>Pezizomycotina</taxon>
        <taxon>Sordariomycetes</taxon>
        <taxon>Hypocreomycetidae</taxon>
        <taxon>Glomerellales</taxon>
        <taxon>Plectosphaerellaceae</taxon>
        <taxon>Plectosphaerella</taxon>
    </lineage>
</organism>